<dbReference type="SUPFAM" id="SSF51126">
    <property type="entry name" value="Pectin lyase-like"/>
    <property type="match status" value="1"/>
</dbReference>
<keyword evidence="2" id="KW-0732">Signal</keyword>
<evidence type="ECO:0000313" key="5">
    <source>
        <dbReference type="Proteomes" id="UP000547058"/>
    </source>
</evidence>
<organism evidence="4 5">
    <name type="scientific">Stenotrophomonas tumulicola</name>
    <dbReference type="NCBI Taxonomy" id="1685415"/>
    <lineage>
        <taxon>Bacteria</taxon>
        <taxon>Pseudomonadati</taxon>
        <taxon>Pseudomonadota</taxon>
        <taxon>Gammaproteobacteria</taxon>
        <taxon>Lysobacterales</taxon>
        <taxon>Lysobacteraceae</taxon>
        <taxon>Stenotrophomonas</taxon>
    </lineage>
</organism>
<dbReference type="InterPro" id="IPR011050">
    <property type="entry name" value="Pectin_lyase_fold/virulence"/>
</dbReference>
<protein>
    <submittedName>
        <fullName evidence="4">Autotransporter outer membrane beta-barrel domain-containing protein</fullName>
    </submittedName>
</protein>
<dbReference type="Pfam" id="PF03797">
    <property type="entry name" value="Autotransporter"/>
    <property type="match status" value="1"/>
</dbReference>
<feature type="chain" id="PRO_5031298605" evidence="2">
    <location>
        <begin position="46"/>
        <end position="1022"/>
    </location>
</feature>
<dbReference type="AlphaFoldDB" id="A0A7W3FLC7"/>
<comment type="caution">
    <text evidence="4">The sequence shown here is derived from an EMBL/GenBank/DDBJ whole genome shotgun (WGS) entry which is preliminary data.</text>
</comment>
<dbReference type="SUPFAM" id="SSF103515">
    <property type="entry name" value="Autotransporter"/>
    <property type="match status" value="1"/>
</dbReference>
<name>A0A7W3FLC7_9GAMM</name>
<dbReference type="InterPro" id="IPR043990">
    <property type="entry name" value="AC_1"/>
</dbReference>
<dbReference type="InterPro" id="IPR012332">
    <property type="entry name" value="Autotransporter_pectin_lyase_C"/>
</dbReference>
<feature type="compositionally biased region" description="Pro residues" evidence="1">
    <location>
        <begin position="652"/>
        <end position="676"/>
    </location>
</feature>
<dbReference type="Gene3D" id="2.40.128.130">
    <property type="entry name" value="Autotransporter beta-domain"/>
    <property type="match status" value="1"/>
</dbReference>
<dbReference type="InterPro" id="IPR006315">
    <property type="entry name" value="OM_autotransptr_brl_dom"/>
</dbReference>
<dbReference type="GO" id="GO:0019867">
    <property type="term" value="C:outer membrane"/>
    <property type="evidence" value="ECO:0007669"/>
    <property type="project" value="InterPro"/>
</dbReference>
<keyword evidence="5" id="KW-1185">Reference proteome</keyword>
<gene>
    <name evidence="4" type="ORF">H4O11_07275</name>
</gene>
<dbReference type="InterPro" id="IPR036709">
    <property type="entry name" value="Autotransporte_beta_dom_sf"/>
</dbReference>
<feature type="signal peptide" evidence="2">
    <location>
        <begin position="1"/>
        <end position="45"/>
    </location>
</feature>
<dbReference type="InterPro" id="IPR051551">
    <property type="entry name" value="Autotransporter_adhesion"/>
</dbReference>
<dbReference type="Proteomes" id="UP000547058">
    <property type="component" value="Unassembled WGS sequence"/>
</dbReference>
<feature type="compositionally biased region" description="Pro residues" evidence="1">
    <location>
        <begin position="603"/>
        <end position="640"/>
    </location>
</feature>
<feature type="region of interest" description="Disordered" evidence="1">
    <location>
        <begin position="602"/>
        <end position="697"/>
    </location>
</feature>
<accession>A0A7W3FLC7</accession>
<dbReference type="CDD" id="cd01344">
    <property type="entry name" value="PL2_Passenger_AT"/>
    <property type="match status" value="1"/>
</dbReference>
<reference evidence="4 5" key="1">
    <citation type="submission" date="2020-08" db="EMBL/GenBank/DDBJ databases">
        <title>Stenotrophomonas tumulicola JCM 30961.</title>
        <authorList>
            <person name="Deng Y."/>
        </authorList>
    </citation>
    <scope>NUCLEOTIDE SEQUENCE [LARGE SCALE GENOMIC DNA]</scope>
    <source>
        <strain evidence="4 5">JCM 30961</strain>
    </source>
</reference>
<evidence type="ECO:0000259" key="3">
    <source>
        <dbReference type="PROSITE" id="PS51208"/>
    </source>
</evidence>
<evidence type="ECO:0000256" key="1">
    <source>
        <dbReference type="SAM" id="MobiDB-lite"/>
    </source>
</evidence>
<dbReference type="PANTHER" id="PTHR35037">
    <property type="entry name" value="C-TERMINAL REGION OF AIDA-LIKE PROTEIN"/>
    <property type="match status" value="1"/>
</dbReference>
<dbReference type="RefSeq" id="WP_182338734.1">
    <property type="nucleotide sequence ID" value="NZ_JACGXS010000002.1"/>
</dbReference>
<dbReference type="EMBL" id="JACGXS010000002">
    <property type="protein sequence ID" value="MBA8681613.1"/>
    <property type="molecule type" value="Genomic_DNA"/>
</dbReference>
<dbReference type="Pfam" id="PF18883">
    <property type="entry name" value="AC_1"/>
    <property type="match status" value="1"/>
</dbReference>
<evidence type="ECO:0000256" key="2">
    <source>
        <dbReference type="SAM" id="SignalP"/>
    </source>
</evidence>
<dbReference type="InterPro" id="IPR005546">
    <property type="entry name" value="Autotransporte_beta"/>
</dbReference>
<dbReference type="Gene3D" id="2.160.20.20">
    <property type="match status" value="1"/>
</dbReference>
<evidence type="ECO:0000313" key="4">
    <source>
        <dbReference type="EMBL" id="MBA8681613.1"/>
    </source>
</evidence>
<dbReference type="PANTHER" id="PTHR35037:SF3">
    <property type="entry name" value="C-TERMINAL REGION OF AIDA-LIKE PROTEIN"/>
    <property type="match status" value="1"/>
</dbReference>
<dbReference type="NCBIfam" id="TIGR01414">
    <property type="entry name" value="autotrans_barl"/>
    <property type="match status" value="1"/>
</dbReference>
<dbReference type="PROSITE" id="PS51208">
    <property type="entry name" value="AUTOTRANSPORTER"/>
    <property type="match status" value="1"/>
</dbReference>
<sequence>MSSDRIRAIAPLSHPLSWHIARALRSGAPCVLGALVMAGAPPALAGCDETAPVAGQTVTCTAGAPNPQTVPVAASGAAGITVDVGAGAQLQQAGAGSAISLLGAGGHQLTNLGTISSASGTAVQLGGGSQVQNDGSISGGTGTGLVFSGAGDSVLVNRGTISGSTGVVFGSGNDRLEMLGGNITGAVLQAAGDDAVVIRDGTLASLDQGDGADTLEISGGSVTGTVQQGNGIDTFLMTGGTIGALLQGDNYDYFRMTDGRIIGAFDDGDYAEMTGGRIGRVNMKLDNNVFDMSGGTIDGNLVTGFGRDTIILSDGYIGGNISVSGGDDSVTLTGGTVRGEVRLSVGNDVLDWSGGGVVHGLVDFGEGDDSARLANLNQAHLGALPGFDGGLGVDTLTMDNVKTTGVARYTGWESIALADDSQITFDGTLQLGDAGSGTGTLDVDATSALFASGTTGGISAFAAGALATVNNAGRIDLGANGTAGDRFTIAGNYTGNGAGLYLDTVLGDDSSASDRLVISGGTASGTTGIGINNAGGTGAATLVDGIMVVQASNGARTSGGAFALFNPLSAGAYEYFLFKGGVSAGTGENWYLRSTLVASATPAPAPDPVTPPVPDPPPPEDLGTPPPELPPAPPPPPDINPPDDPDPVAAEPAPPPEPAAPDPVPPPTIEEQPPVPDAVAVVPGPLAMPPTPGARPSQAEITPIYRLETPAYAVVPSLLRTVSQASLGTFHERQGEQRLLNAPDGRGAAWGRLIGSSEEQHWQGDALTGFDGDLQGLQAGIGLHTGGSEAFRSQWGLFVGRTRATGGISGLALGWENVHVGQTRLDDKHVGLSWTGVGAAGGYIDVVAMQSRYRGEAWSSRGLGIDVRGDGTTASVEAGKPLLRFGQSSWWLEPQVQVIWQRQSLDDAADPVAAIRFDADNAWTGRVGVRLAGDYGLADNGWQPYFKLNYWKTLDGDNRVDFDSNRIVSGQETSAWEVGVGVVGRFNRNVSAYAVADYTRDLEDRNRERKGIEGNIGLRFDW</sequence>
<feature type="domain" description="Autotransporter" evidence="3">
    <location>
        <begin position="742"/>
        <end position="1022"/>
    </location>
</feature>
<proteinExistence type="predicted"/>
<dbReference type="SMART" id="SM00869">
    <property type="entry name" value="Autotransporter"/>
    <property type="match status" value="1"/>
</dbReference>